<reference evidence="10" key="1">
    <citation type="submission" date="2011-10" db="EMBL/GenBank/DDBJ databases">
        <title>The complete genome of chromosome of Thermovirga lienii DSM 17291.</title>
        <authorList>
            <consortium name="US DOE Joint Genome Institute (JGI-PGF)"/>
            <person name="Lucas S."/>
            <person name="Copeland A."/>
            <person name="Lapidus A."/>
            <person name="Glavina del Rio T."/>
            <person name="Dalin E."/>
            <person name="Tice H."/>
            <person name="Bruce D."/>
            <person name="Goodwin L."/>
            <person name="Pitluck S."/>
            <person name="Peters L."/>
            <person name="Mikhailova N."/>
            <person name="Saunders E."/>
            <person name="Kyrpides N."/>
            <person name="Mavromatis K."/>
            <person name="Ivanova N."/>
            <person name="Last F.I."/>
            <person name="Brettin T."/>
            <person name="Detter J.C."/>
            <person name="Han C."/>
            <person name="Larimer F."/>
            <person name="Land M."/>
            <person name="Hauser L."/>
            <person name="Markowitz V."/>
            <person name="Cheng J.-F."/>
            <person name="Hugenholtz P."/>
            <person name="Woyke T."/>
            <person name="Wu D."/>
            <person name="Spring S."/>
            <person name="Schroeder M."/>
            <person name="Brambilla E.-M."/>
            <person name="Klenk H.-P."/>
            <person name="Eisen J.A."/>
        </authorList>
    </citation>
    <scope>NUCLEOTIDE SEQUENCE [LARGE SCALE GENOMIC DNA]</scope>
    <source>
        <strain evidence="10">ATCC BAA-1197 / DSM 17291 / Cas60314</strain>
    </source>
</reference>
<dbReference type="EMBL" id="CP003096">
    <property type="protein sequence ID" value="AER65762.1"/>
    <property type="molecule type" value="Genomic_DNA"/>
</dbReference>
<feature type="binding site" evidence="6">
    <location>
        <position position="37"/>
    </location>
    <ligand>
        <name>Mg(2+)</name>
        <dbReference type="ChEBI" id="CHEBI:18420"/>
        <label>1</label>
    </ligand>
</feature>
<keyword evidence="6" id="KW-0464">Manganese</keyword>
<feature type="binding site" evidence="6">
    <location>
        <position position="151"/>
    </location>
    <ligand>
        <name>Mg(2+)</name>
        <dbReference type="ChEBI" id="CHEBI:18420"/>
        <label>1</label>
    </ligand>
</feature>
<dbReference type="STRING" id="580340.Tlie_0016"/>
<dbReference type="HOGENOM" id="CLU_027539_0_1_0"/>
<keyword evidence="10" id="KW-1185">Reference proteome</keyword>
<dbReference type="eggNOG" id="COG0708">
    <property type="taxonomic scope" value="Bacteria"/>
</dbReference>
<keyword evidence="4 6" id="KW-0460">Magnesium</keyword>
<feature type="active site" evidence="5">
    <location>
        <position position="110"/>
    </location>
</feature>
<feature type="active site" description="Proton acceptor" evidence="5">
    <location>
        <position position="253"/>
    </location>
</feature>
<dbReference type="AlphaFoldDB" id="G7V562"/>
<sequence>MGMKKIATFNVNSVRSRLHILERWLNDTNIDILCLQETKTEDATFPSEFFHQKGFQVFYCGEKAYNGVAVASKEKPAWVSFGLGDGLLPDGRTRMVHCLFGDDLHLINLYVPQGKALDHPDYEMKLKFFDRLLKYLDKNFTPESKIIVVGDLNVAPTDMDVTNPDNKRNHVCFHEDVKKAFNSLLEWGFVDVFRKHRPGEGEFSFWDYRVKNALERNIGWRIDHLLATKPVAERSKDAYVARELRAWEKPSDHAPVVGKFEL</sequence>
<keyword evidence="3" id="KW-0378">Hydrolase</keyword>
<evidence type="ECO:0000256" key="5">
    <source>
        <dbReference type="PIRSR" id="PIRSR604808-1"/>
    </source>
</evidence>
<dbReference type="GO" id="GO:0008311">
    <property type="term" value="F:double-stranded DNA 3'-5' DNA exonuclease activity"/>
    <property type="evidence" value="ECO:0007669"/>
    <property type="project" value="InterPro"/>
</dbReference>
<name>G7V562_THELD</name>
<dbReference type="PROSITE" id="PS51435">
    <property type="entry name" value="AP_NUCLEASE_F1_4"/>
    <property type="match status" value="1"/>
</dbReference>
<evidence type="ECO:0000256" key="4">
    <source>
        <dbReference type="ARBA" id="ARBA00022842"/>
    </source>
</evidence>
<evidence type="ECO:0000256" key="7">
    <source>
        <dbReference type="PIRSR" id="PIRSR604808-3"/>
    </source>
</evidence>
<evidence type="ECO:0000256" key="6">
    <source>
        <dbReference type="PIRSR" id="PIRSR604808-2"/>
    </source>
</evidence>
<reference evidence="9 10" key="2">
    <citation type="journal article" date="2012" name="Stand. Genomic Sci.">
        <title>Genome sequence of the moderately thermophilic, amino-acid-degrading and sulfur-reducing bacterium Thermovirga lienii type strain (Cas60314(T)).</title>
        <authorList>
            <person name="Goker M."/>
            <person name="Saunders E."/>
            <person name="Lapidus A."/>
            <person name="Nolan M."/>
            <person name="Lucas S."/>
            <person name="Hammon N."/>
            <person name="Deshpande S."/>
            <person name="Cheng J.F."/>
            <person name="Han C."/>
            <person name="Tapia R."/>
            <person name="Goodwin L.A."/>
            <person name="Pitluck S."/>
            <person name="Liolios K."/>
            <person name="Mavromatis K."/>
            <person name="Pagani I."/>
            <person name="Ivanova N."/>
            <person name="Mikhailova N."/>
            <person name="Pati A."/>
            <person name="Chen A."/>
            <person name="Palaniappan K."/>
            <person name="Land M."/>
            <person name="Chang Y.J."/>
            <person name="Jeffries C.D."/>
            <person name="Brambilla E.M."/>
            <person name="Rohde M."/>
            <person name="Spring S."/>
            <person name="Detter J.C."/>
            <person name="Woyke T."/>
            <person name="Bristow J."/>
            <person name="Eisen J.A."/>
            <person name="Markowitz V."/>
            <person name="Hugenholtz P."/>
            <person name="Kyrpides N.C."/>
            <person name="Klenk H.P."/>
        </authorList>
    </citation>
    <scope>NUCLEOTIDE SEQUENCE [LARGE SCALE GENOMIC DNA]</scope>
    <source>
        <strain evidence="10">ATCC BAA-1197 / DSM 17291 / Cas60314</strain>
    </source>
</reference>
<feature type="site" description="Important for catalytic activity" evidence="7">
    <location>
        <position position="223"/>
    </location>
</feature>
<dbReference type="Pfam" id="PF03372">
    <property type="entry name" value="Exo_endo_phos"/>
    <property type="match status" value="1"/>
</dbReference>
<dbReference type="InterPro" id="IPR036691">
    <property type="entry name" value="Endo/exonu/phosph_ase_sf"/>
</dbReference>
<comment type="cofactor">
    <cofactor evidence="6">
        <name>Mg(2+)</name>
        <dbReference type="ChEBI" id="CHEBI:18420"/>
    </cofactor>
    <cofactor evidence="6">
        <name>Mn(2+)</name>
        <dbReference type="ChEBI" id="CHEBI:29035"/>
    </cofactor>
    <text evidence="6">Probably binds two magnesium or manganese ions per subunit.</text>
</comment>
<dbReference type="CDD" id="cd09086">
    <property type="entry name" value="ExoIII-like_AP-endo"/>
    <property type="match status" value="1"/>
</dbReference>
<evidence type="ECO:0000256" key="1">
    <source>
        <dbReference type="ARBA" id="ARBA00007092"/>
    </source>
</evidence>
<dbReference type="Proteomes" id="UP000005868">
    <property type="component" value="Chromosome"/>
</dbReference>
<evidence type="ECO:0000313" key="10">
    <source>
        <dbReference type="Proteomes" id="UP000005868"/>
    </source>
</evidence>
<feature type="binding site" evidence="6">
    <location>
        <position position="253"/>
    </location>
    <ligand>
        <name>Mg(2+)</name>
        <dbReference type="ChEBI" id="CHEBI:18420"/>
        <label>1</label>
    </ligand>
</feature>
<dbReference type="InterPro" id="IPR004808">
    <property type="entry name" value="AP_endonuc_1"/>
</dbReference>
<evidence type="ECO:0000313" key="9">
    <source>
        <dbReference type="EMBL" id="AER65762.1"/>
    </source>
</evidence>
<evidence type="ECO:0000259" key="8">
    <source>
        <dbReference type="Pfam" id="PF03372"/>
    </source>
</evidence>
<feature type="binding site" evidence="6">
    <location>
        <position position="10"/>
    </location>
    <ligand>
        <name>Mg(2+)</name>
        <dbReference type="ChEBI" id="CHEBI:18420"/>
        <label>1</label>
    </ligand>
</feature>
<evidence type="ECO:0000256" key="2">
    <source>
        <dbReference type="ARBA" id="ARBA00022723"/>
    </source>
</evidence>
<dbReference type="KEGG" id="tli:Tlie_0016"/>
<feature type="site" description="Interaction with DNA substrate" evidence="7">
    <location>
        <position position="253"/>
    </location>
</feature>
<dbReference type="Gene3D" id="3.60.10.10">
    <property type="entry name" value="Endonuclease/exonuclease/phosphatase"/>
    <property type="match status" value="1"/>
</dbReference>
<evidence type="ECO:0000256" key="3">
    <source>
        <dbReference type="ARBA" id="ARBA00022801"/>
    </source>
</evidence>
<dbReference type="NCBIfam" id="TIGR00633">
    <property type="entry name" value="xth"/>
    <property type="match status" value="1"/>
</dbReference>
<dbReference type="GO" id="GO:0046872">
    <property type="term" value="F:metal ion binding"/>
    <property type="evidence" value="ECO:0007669"/>
    <property type="project" value="UniProtKB-KW"/>
</dbReference>
<comment type="similarity">
    <text evidence="1">Belongs to the DNA repair enzymes AP/ExoA family.</text>
</comment>
<dbReference type="SUPFAM" id="SSF56219">
    <property type="entry name" value="DNase I-like"/>
    <property type="match status" value="1"/>
</dbReference>
<feature type="site" description="Transition state stabilizer" evidence="7">
    <location>
        <position position="153"/>
    </location>
</feature>
<organism evidence="9 10">
    <name type="scientific">Thermovirga lienii (strain ATCC BAA-1197 / DSM 17291 / Cas60314)</name>
    <dbReference type="NCBI Taxonomy" id="580340"/>
    <lineage>
        <taxon>Bacteria</taxon>
        <taxon>Thermotogati</taxon>
        <taxon>Synergistota</taxon>
        <taxon>Synergistia</taxon>
        <taxon>Synergistales</taxon>
        <taxon>Thermovirgaceae</taxon>
        <taxon>Thermovirga</taxon>
    </lineage>
</organism>
<dbReference type="PANTHER" id="PTHR43250:SF2">
    <property type="entry name" value="EXODEOXYRIBONUCLEASE III"/>
    <property type="match status" value="1"/>
</dbReference>
<feature type="binding site" evidence="6">
    <location>
        <position position="252"/>
    </location>
    <ligand>
        <name>Mg(2+)</name>
        <dbReference type="ChEBI" id="CHEBI:18420"/>
        <label>1</label>
    </ligand>
</feature>
<dbReference type="GO" id="GO:0006281">
    <property type="term" value="P:DNA repair"/>
    <property type="evidence" value="ECO:0007669"/>
    <property type="project" value="InterPro"/>
</dbReference>
<proteinExistence type="inferred from homology"/>
<feature type="active site" description="Proton donor/acceptor" evidence="5">
    <location>
        <position position="151"/>
    </location>
</feature>
<dbReference type="NCBIfam" id="TIGR00195">
    <property type="entry name" value="exoDNase_III"/>
    <property type="match status" value="1"/>
</dbReference>
<accession>G7V562</accession>
<dbReference type="InterPro" id="IPR005135">
    <property type="entry name" value="Endo/exonuclease/phosphatase"/>
</dbReference>
<dbReference type="InterPro" id="IPR037493">
    <property type="entry name" value="ExoIII-like"/>
</dbReference>
<feature type="domain" description="Endonuclease/exonuclease/phosphatase" evidence="8">
    <location>
        <begin position="7"/>
        <end position="253"/>
    </location>
</feature>
<feature type="binding site" evidence="6">
    <location>
        <position position="153"/>
    </location>
    <ligand>
        <name>Mg(2+)</name>
        <dbReference type="ChEBI" id="CHEBI:18420"/>
        <label>1</label>
    </ligand>
</feature>
<keyword evidence="2 6" id="KW-0479">Metal-binding</keyword>
<protein>
    <submittedName>
        <fullName evidence="9">Exodeoxyribonuclease III</fullName>
    </submittedName>
</protein>
<dbReference type="PANTHER" id="PTHR43250">
    <property type="entry name" value="EXODEOXYRIBONUCLEASE III"/>
    <property type="match status" value="1"/>
</dbReference>
<gene>
    <name evidence="9" type="ordered locus">Tlie_0016</name>
</gene>